<proteinExistence type="predicted"/>
<accession>A0A9Q1FZ82</accession>
<dbReference type="AlphaFoldDB" id="A0A9Q1FZ82"/>
<keyword evidence="3" id="KW-1185">Reference proteome</keyword>
<name>A0A9Q1FZ82_SYNKA</name>
<evidence type="ECO:0000313" key="3">
    <source>
        <dbReference type="Proteomes" id="UP001152622"/>
    </source>
</evidence>
<organism evidence="2 3">
    <name type="scientific">Synaphobranchus kaupii</name>
    <name type="common">Kaup's arrowtooth eel</name>
    <dbReference type="NCBI Taxonomy" id="118154"/>
    <lineage>
        <taxon>Eukaryota</taxon>
        <taxon>Metazoa</taxon>
        <taxon>Chordata</taxon>
        <taxon>Craniata</taxon>
        <taxon>Vertebrata</taxon>
        <taxon>Euteleostomi</taxon>
        <taxon>Actinopterygii</taxon>
        <taxon>Neopterygii</taxon>
        <taxon>Teleostei</taxon>
        <taxon>Anguilliformes</taxon>
        <taxon>Synaphobranchidae</taxon>
        <taxon>Synaphobranchus</taxon>
    </lineage>
</organism>
<dbReference type="Proteomes" id="UP001152622">
    <property type="component" value="Chromosome 3"/>
</dbReference>
<protein>
    <submittedName>
        <fullName evidence="2">Uncharacterized protein</fullName>
    </submittedName>
</protein>
<feature type="compositionally biased region" description="Low complexity" evidence="1">
    <location>
        <begin position="29"/>
        <end position="38"/>
    </location>
</feature>
<evidence type="ECO:0000313" key="2">
    <source>
        <dbReference type="EMBL" id="KAJ8370421.1"/>
    </source>
</evidence>
<evidence type="ECO:0000256" key="1">
    <source>
        <dbReference type="SAM" id="MobiDB-lite"/>
    </source>
</evidence>
<reference evidence="2" key="1">
    <citation type="journal article" date="2023" name="Science">
        <title>Genome structures resolve the early diversification of teleost fishes.</title>
        <authorList>
            <person name="Parey E."/>
            <person name="Louis A."/>
            <person name="Montfort J."/>
            <person name="Bouchez O."/>
            <person name="Roques C."/>
            <person name="Iampietro C."/>
            <person name="Lluch J."/>
            <person name="Castinel A."/>
            <person name="Donnadieu C."/>
            <person name="Desvignes T."/>
            <person name="Floi Bucao C."/>
            <person name="Jouanno E."/>
            <person name="Wen M."/>
            <person name="Mejri S."/>
            <person name="Dirks R."/>
            <person name="Jansen H."/>
            <person name="Henkel C."/>
            <person name="Chen W.J."/>
            <person name="Zahm M."/>
            <person name="Cabau C."/>
            <person name="Klopp C."/>
            <person name="Thompson A.W."/>
            <person name="Robinson-Rechavi M."/>
            <person name="Braasch I."/>
            <person name="Lecointre G."/>
            <person name="Bobe J."/>
            <person name="Postlethwait J.H."/>
            <person name="Berthelot C."/>
            <person name="Roest Crollius H."/>
            <person name="Guiguen Y."/>
        </authorList>
    </citation>
    <scope>NUCLEOTIDE SEQUENCE</scope>
    <source>
        <strain evidence="2">WJC10195</strain>
    </source>
</reference>
<dbReference type="EMBL" id="JAINUF010000003">
    <property type="protein sequence ID" value="KAJ8370421.1"/>
    <property type="molecule type" value="Genomic_DNA"/>
</dbReference>
<comment type="caution">
    <text evidence="2">The sequence shown here is derived from an EMBL/GenBank/DDBJ whole genome shotgun (WGS) entry which is preliminary data.</text>
</comment>
<feature type="region of interest" description="Disordered" evidence="1">
    <location>
        <begin position="17"/>
        <end position="45"/>
    </location>
</feature>
<sequence>MSPQLVLLSLGIAWGGRQGRRHQPISRASPPTTTKSPPSQAPGQCLGSVPTVTSYVLLCFSDWSAPRRESVPDQPRKLGGL</sequence>
<gene>
    <name evidence="2" type="ORF">SKAU_G00104490</name>
</gene>